<dbReference type="Gene3D" id="2.130.10.10">
    <property type="entry name" value="YVTN repeat-like/Quinoprotein amine dehydrogenase"/>
    <property type="match status" value="1"/>
</dbReference>
<sequence>MKHLGSLLTSIVLVFLALGLSPPGYADDTELYLKQVTEITDDTLPNILFVLDRSGSMDSDDGGDLSRLERMQDALSQLLDEIHNVNVGFMTFTGQPPETWRPDDAVIPVRFPITYIDEPLVNVPGEQGASSSGQTQNPILSSADDAEQGVTSGAMILGEPVLEATYRAGGTETVESQITENAGDAREFLTNEGSEPQGKVYATSSNWIALGGSSRGEVIVGLRFPAVAVPPGATIQNAEIVFRSRDNQSNSLDIMIHGVKADNPDNFQEINYDVSSNYPTTDASVSWANVESWTSGQNYATPNMKVLVQEIVNRAGWTSGNAMAFRLTRTPPSYLPNNRRRFKTAGEGEGPLLRITYQLSSEDQLLGLRFQNVQIPQGATITQARIDFSSASDESGQASFRIRAEDHDNSPAFTTAANDISNRSLTSAFVHWNNAEIGAWTSNEVYSTPDLTSIVQEIVNKTGWCGSNALSFILYKISAHSVRQIKSYDDSPNQAPVLHVEYEPASVPAGACNQPIYSTQISDNKNDVEEFVDYPSGTDGAISLTSDTLEMTTNSAALRLVGFRFPEIPIEQGTSIVKAELVLTARNSDSSLIDSRGEPLALEISGELTPSAEPFATDLHHLSNRSKTSAVAWTPATTDAPLTAWITGQQYTTPDLTSIVQQIVNQSDWQAFNNMAFFVSGTGLRRTASYDHDPSQAAILRIQVADNLAELKVRDRLKTLVNEITTNAYTPLVDAIYEAGQYYMGGPVTHGADRKQRQNDNNNNDISEMINNRISHIGSWEWDQVPDGTIEPPNCGNASTTACATEKIVGNTKYIKPQNSLCQPNFIVFLTDGVATTNGSQDLVKALQDIELDGGNCQSGYSSEENCGVDMVRYLYNIDLDSDMVGLQNVITHTIGFNLDDPDGADYMRDWAEAGGGGFYEANSADELLDVFQQIMATIITSSTSFAAPSLSINAFSRLDHDNQVYFALFKPEQLASWAGNVKKYNICDSDESCGGVGLILDGNSNPAMNSDNKIRNGCGDEICDDSYVALDFWNPIPSEPDGANIYKGGTGDVLLQRVQVQTDPNDRKIYTYIDGTRTEIVIANRSTLRAEFDVSTDAEAETLINWIRGYQEGDPNLGVRDWLLTDSLHASPGAITLGEDESDNAITKIFVTTNEGGIRMLNGETGAEEWLFIPREMLSIQQELMENPTTINRTYGIDGNISFIVHDDNDDEVINPTDGDTVKLFVGMRRGGRNIYALDVTPEPSPQPTLLWTIKGGTGDFEKLGQTWSMPKPTKVRFGGVSQTVLLFGGGYEPDTQDSPETYSSVNAYSNAIYMVDPEDGTRLWWASKTGTGADLELSAMDYSMPSDLTLMDGNGDGSTDRLYVADTGGQVWRIDLDPEGGRGIGGRLASLGGTDVSEKRRFFYPPVVLKLTDSSYTPDTYSDYDLVLIGSGHRPNPLGTDIQERLYALRDRAINGLIDLDADGEAEMDEPTDPPNYKFFTLTHDYLHDATANLIQDGEMAEQTVALESLKETYGWYIDLENLGEKNLSAPLVVQGVAYFTTFVPPTIDASTDCVTAEGSGWIYALDILTGAAINSDYDETNGDQIEKSDRNKKIGEGIPSKVVPLPIGDKIVLLTGSGGGIYSETVPFGGNTDSGFERVLYWIQE</sequence>
<keyword evidence="4" id="KW-1185">Reference proteome</keyword>
<protein>
    <recommendedName>
        <fullName evidence="2">VWFA domain-containing protein</fullName>
    </recommendedName>
</protein>
<feature type="domain" description="VWFA" evidence="2">
    <location>
        <begin position="46"/>
        <end position="95"/>
    </location>
</feature>
<feature type="signal peptide" evidence="1">
    <location>
        <begin position="1"/>
        <end position="26"/>
    </location>
</feature>
<evidence type="ECO:0000259" key="2">
    <source>
        <dbReference type="PROSITE" id="PS50234"/>
    </source>
</evidence>
<evidence type="ECO:0000313" key="4">
    <source>
        <dbReference type="Proteomes" id="UP000030428"/>
    </source>
</evidence>
<gene>
    <name evidence="3" type="ORF">PN36_03135</name>
</gene>
<reference evidence="3 4" key="1">
    <citation type="journal article" date="2016" name="Front. Microbiol.">
        <title>Single-Cell (Meta-)Genomics of a Dimorphic Candidatus Thiomargarita nelsonii Reveals Genomic Plasticity.</title>
        <authorList>
            <person name="Flood B.E."/>
            <person name="Fliss P."/>
            <person name="Jones D.S."/>
            <person name="Dick G.J."/>
            <person name="Jain S."/>
            <person name="Kaster A.K."/>
            <person name="Winkel M."/>
            <person name="Mussmann M."/>
            <person name="Bailey J."/>
        </authorList>
    </citation>
    <scope>NUCLEOTIDE SEQUENCE [LARGE SCALE GENOMIC DNA]</scope>
    <source>
        <strain evidence="3">Hydrate Ridge</strain>
    </source>
</reference>
<name>A0A0A6PEC6_9GAMM</name>
<dbReference type="PROSITE" id="PS50234">
    <property type="entry name" value="VWFA"/>
    <property type="match status" value="1"/>
</dbReference>
<organism evidence="3 4">
    <name type="scientific">Candidatus Thiomargarita nelsonii</name>
    <dbReference type="NCBI Taxonomy" id="1003181"/>
    <lineage>
        <taxon>Bacteria</taxon>
        <taxon>Pseudomonadati</taxon>
        <taxon>Pseudomonadota</taxon>
        <taxon>Gammaproteobacteria</taxon>
        <taxon>Thiotrichales</taxon>
        <taxon>Thiotrichaceae</taxon>
        <taxon>Thiomargarita</taxon>
    </lineage>
</organism>
<evidence type="ECO:0000256" key="1">
    <source>
        <dbReference type="SAM" id="SignalP"/>
    </source>
</evidence>
<accession>A0A0A6PEC6</accession>
<dbReference type="Proteomes" id="UP000030428">
    <property type="component" value="Unassembled WGS sequence"/>
</dbReference>
<dbReference type="SUPFAM" id="SSF50998">
    <property type="entry name" value="Quinoprotein alcohol dehydrogenase-like"/>
    <property type="match status" value="1"/>
</dbReference>
<dbReference type="EMBL" id="JSZA02000009">
    <property type="protein sequence ID" value="KHD08619.1"/>
    <property type="molecule type" value="Genomic_DNA"/>
</dbReference>
<dbReference type="InterPro" id="IPR011047">
    <property type="entry name" value="Quinoprotein_ADH-like_sf"/>
</dbReference>
<comment type="caution">
    <text evidence="3">The sequence shown here is derived from an EMBL/GenBank/DDBJ whole genome shotgun (WGS) entry which is preliminary data.</text>
</comment>
<dbReference type="InterPro" id="IPR036465">
    <property type="entry name" value="vWFA_dom_sf"/>
</dbReference>
<dbReference type="Gene3D" id="3.40.50.410">
    <property type="entry name" value="von Willebrand factor, type A domain"/>
    <property type="match status" value="2"/>
</dbReference>
<feature type="chain" id="PRO_5002020343" description="VWFA domain-containing protein" evidence="1">
    <location>
        <begin position="27"/>
        <end position="1648"/>
    </location>
</feature>
<dbReference type="Pfam" id="PF13519">
    <property type="entry name" value="VWA_2"/>
    <property type="match status" value="1"/>
</dbReference>
<evidence type="ECO:0000313" key="3">
    <source>
        <dbReference type="EMBL" id="KHD08619.1"/>
    </source>
</evidence>
<dbReference type="SUPFAM" id="SSF53300">
    <property type="entry name" value="vWA-like"/>
    <property type="match status" value="1"/>
</dbReference>
<proteinExistence type="predicted"/>
<keyword evidence="1" id="KW-0732">Signal</keyword>
<dbReference type="InterPro" id="IPR002035">
    <property type="entry name" value="VWF_A"/>
</dbReference>
<dbReference type="InterPro" id="IPR015943">
    <property type="entry name" value="WD40/YVTN_repeat-like_dom_sf"/>
</dbReference>